<evidence type="ECO:0000256" key="6">
    <source>
        <dbReference type="SAM" id="MobiDB-lite"/>
    </source>
</evidence>
<dbReference type="NCBIfam" id="TIGR00374">
    <property type="entry name" value="flippase-like domain"/>
    <property type="match status" value="1"/>
</dbReference>
<feature type="compositionally biased region" description="Polar residues" evidence="6">
    <location>
        <begin position="1"/>
        <end position="16"/>
    </location>
</feature>
<proteinExistence type="predicted"/>
<accession>A0A545SV62</accession>
<feature type="transmembrane region" description="Helical" evidence="7">
    <location>
        <begin position="307"/>
        <end position="329"/>
    </location>
</feature>
<evidence type="ECO:0000256" key="7">
    <source>
        <dbReference type="SAM" id="Phobius"/>
    </source>
</evidence>
<dbReference type="PANTHER" id="PTHR39087">
    <property type="entry name" value="UPF0104 MEMBRANE PROTEIN MJ1595"/>
    <property type="match status" value="1"/>
</dbReference>
<feature type="transmembrane region" description="Helical" evidence="7">
    <location>
        <begin position="150"/>
        <end position="170"/>
    </location>
</feature>
<evidence type="ECO:0000313" key="8">
    <source>
        <dbReference type="EMBL" id="TQV68829.1"/>
    </source>
</evidence>
<evidence type="ECO:0000256" key="2">
    <source>
        <dbReference type="ARBA" id="ARBA00022475"/>
    </source>
</evidence>
<evidence type="ECO:0000256" key="5">
    <source>
        <dbReference type="ARBA" id="ARBA00023136"/>
    </source>
</evidence>
<feature type="region of interest" description="Disordered" evidence="6">
    <location>
        <begin position="1"/>
        <end position="20"/>
    </location>
</feature>
<name>A0A545SV62_9RHOB</name>
<dbReference type="GO" id="GO:0005886">
    <property type="term" value="C:plasma membrane"/>
    <property type="evidence" value="ECO:0007669"/>
    <property type="project" value="UniProtKB-SubCell"/>
</dbReference>
<dbReference type="OrthoDB" id="9799911at2"/>
<dbReference type="EMBL" id="VICH01000004">
    <property type="protein sequence ID" value="TQV68829.1"/>
    <property type="molecule type" value="Genomic_DNA"/>
</dbReference>
<dbReference type="Pfam" id="PF03706">
    <property type="entry name" value="LPG_synthase_TM"/>
    <property type="match status" value="1"/>
</dbReference>
<gene>
    <name evidence="8" type="ORF">FIL88_04405</name>
</gene>
<evidence type="ECO:0000256" key="3">
    <source>
        <dbReference type="ARBA" id="ARBA00022692"/>
    </source>
</evidence>
<evidence type="ECO:0000256" key="4">
    <source>
        <dbReference type="ARBA" id="ARBA00022989"/>
    </source>
</evidence>
<comment type="subcellular location">
    <subcellularLocation>
        <location evidence="1">Cell membrane</location>
        <topology evidence="1">Multi-pass membrane protein</topology>
    </subcellularLocation>
</comment>
<keyword evidence="5 7" id="KW-0472">Membrane</keyword>
<keyword evidence="2" id="KW-1003">Cell membrane</keyword>
<dbReference type="AlphaFoldDB" id="A0A545SV62"/>
<feature type="transmembrane region" description="Helical" evidence="7">
    <location>
        <begin position="62"/>
        <end position="80"/>
    </location>
</feature>
<keyword evidence="9" id="KW-1185">Reference proteome</keyword>
<evidence type="ECO:0000256" key="1">
    <source>
        <dbReference type="ARBA" id="ARBA00004651"/>
    </source>
</evidence>
<evidence type="ECO:0000313" key="9">
    <source>
        <dbReference type="Proteomes" id="UP000315816"/>
    </source>
</evidence>
<feature type="transmembrane region" description="Helical" evidence="7">
    <location>
        <begin position="29"/>
        <end position="50"/>
    </location>
</feature>
<dbReference type="PANTHER" id="PTHR39087:SF2">
    <property type="entry name" value="UPF0104 MEMBRANE PROTEIN MJ1595"/>
    <property type="match status" value="1"/>
</dbReference>
<organism evidence="8 9">
    <name type="scientific">Aliiroseovarius halocynthiae</name>
    <dbReference type="NCBI Taxonomy" id="985055"/>
    <lineage>
        <taxon>Bacteria</taxon>
        <taxon>Pseudomonadati</taxon>
        <taxon>Pseudomonadota</taxon>
        <taxon>Alphaproteobacteria</taxon>
        <taxon>Rhodobacterales</taxon>
        <taxon>Paracoccaceae</taxon>
        <taxon>Aliiroseovarius</taxon>
    </lineage>
</organism>
<keyword evidence="3 7" id="KW-0812">Transmembrane</keyword>
<dbReference type="InterPro" id="IPR022791">
    <property type="entry name" value="L-PG_synthase/AglD"/>
</dbReference>
<sequence>MTMSSTNPASSTTAKQSVRAAPNRRLRDTFVLLGLFGLVLAGVIGLAAATGWEETRDQLMKLTLGQFAILLVLSLVNYVFRGLRWHIFARKLGLPTGLVQDLRHFLGGFAMSVTPGRVGELVRMRWLRRETGWSFERTAPLVLIDRASDLTAMALILGLALAFSTTGIAGGLPVTILALIAAFAATRPRLLAGFATMGHRLTGRFPRLWAKLRRAAGSLSAFTSPTLIAAAALIGVIGWIAEGYAFHLLLMWMGADIGFAKAVAIFVFSTLAGGLTGAPGGVGGAEAAMVALLALEGVPLETSLPATIIIRVTTLWFAIGIGFLIFPIAEKFSLRHHNGLENI</sequence>
<reference evidence="8 9" key="1">
    <citation type="submission" date="2019-06" db="EMBL/GenBank/DDBJ databases">
        <title>A novel species of marine bacteria.</title>
        <authorList>
            <person name="Wang Y."/>
        </authorList>
    </citation>
    <scope>NUCLEOTIDE SEQUENCE [LARGE SCALE GENOMIC DNA]</scope>
    <source>
        <strain evidence="8 9">MA1-10</strain>
    </source>
</reference>
<dbReference type="Proteomes" id="UP000315816">
    <property type="component" value="Unassembled WGS sequence"/>
</dbReference>
<feature type="transmembrane region" description="Helical" evidence="7">
    <location>
        <begin position="219"/>
        <end position="240"/>
    </location>
</feature>
<keyword evidence="4 7" id="KW-1133">Transmembrane helix</keyword>
<protein>
    <submittedName>
        <fullName evidence="8">Flippase-like domain-containing protein</fullName>
    </submittedName>
</protein>
<comment type="caution">
    <text evidence="8">The sequence shown here is derived from an EMBL/GenBank/DDBJ whole genome shotgun (WGS) entry which is preliminary data.</text>
</comment>